<feature type="domain" description="YknX-like C-terminal permuted SH3-like" evidence="1">
    <location>
        <begin position="107"/>
        <end position="174"/>
    </location>
</feature>
<evidence type="ECO:0000313" key="2">
    <source>
        <dbReference type="EMBL" id="MPN07488.1"/>
    </source>
</evidence>
<dbReference type="EMBL" id="VSSQ01053453">
    <property type="protein sequence ID" value="MPN07488.1"/>
    <property type="molecule type" value="Genomic_DNA"/>
</dbReference>
<proteinExistence type="predicted"/>
<comment type="caution">
    <text evidence="2">The sequence shown here is derived from an EMBL/GenBank/DDBJ whole genome shotgun (WGS) entry which is preliminary data.</text>
</comment>
<accession>A0A645EZK4</accession>
<dbReference type="InterPro" id="IPR058637">
    <property type="entry name" value="YknX-like_C"/>
</dbReference>
<dbReference type="PANTHER" id="PTHR30469:SF38">
    <property type="entry name" value="HLYD FAMILY SECRETION PROTEIN"/>
    <property type="match status" value="1"/>
</dbReference>
<dbReference type="GO" id="GO:1990281">
    <property type="term" value="C:efflux pump complex"/>
    <property type="evidence" value="ECO:0007669"/>
    <property type="project" value="TreeGrafter"/>
</dbReference>
<dbReference type="PANTHER" id="PTHR30469">
    <property type="entry name" value="MULTIDRUG RESISTANCE PROTEIN MDTA"/>
    <property type="match status" value="1"/>
</dbReference>
<organism evidence="2">
    <name type="scientific">bioreactor metagenome</name>
    <dbReference type="NCBI Taxonomy" id="1076179"/>
    <lineage>
        <taxon>unclassified sequences</taxon>
        <taxon>metagenomes</taxon>
        <taxon>ecological metagenomes</taxon>
    </lineage>
</organism>
<sequence>MVVSSGQLLLSIAPDQGYHLESYILASDALDVKAGNPVKVIQETSAGNLSLTGKVESVDPSAVERVSPLGLKENRVKVMILLESNTPVVLGSSMDVQFVTHQEDNRLVVPKSALFPFKDEQALWVIRDGKASVQPVVKGLENNNETIIEQGIQESDQILLDPDLKGLKEGKRVQH</sequence>
<protein>
    <recommendedName>
        <fullName evidence="1">YknX-like C-terminal permuted SH3-like domain-containing protein</fullName>
    </recommendedName>
</protein>
<dbReference type="Gene3D" id="2.40.420.20">
    <property type="match status" value="1"/>
</dbReference>
<gene>
    <name evidence="2" type="ORF">SDC9_154758</name>
</gene>
<reference evidence="2" key="1">
    <citation type="submission" date="2019-08" db="EMBL/GenBank/DDBJ databases">
        <authorList>
            <person name="Kucharzyk K."/>
            <person name="Murdoch R.W."/>
            <person name="Higgins S."/>
            <person name="Loffler F."/>
        </authorList>
    </citation>
    <scope>NUCLEOTIDE SEQUENCE</scope>
</reference>
<dbReference type="Gene3D" id="2.40.30.170">
    <property type="match status" value="1"/>
</dbReference>
<dbReference type="Pfam" id="PF25989">
    <property type="entry name" value="YknX_C"/>
    <property type="match status" value="1"/>
</dbReference>
<name>A0A645EZK4_9ZZZZ</name>
<evidence type="ECO:0000259" key="1">
    <source>
        <dbReference type="Pfam" id="PF25989"/>
    </source>
</evidence>
<dbReference type="GO" id="GO:0015562">
    <property type="term" value="F:efflux transmembrane transporter activity"/>
    <property type="evidence" value="ECO:0007669"/>
    <property type="project" value="TreeGrafter"/>
</dbReference>
<dbReference type="AlphaFoldDB" id="A0A645EZK4"/>